<dbReference type="SUPFAM" id="SSF55469">
    <property type="entry name" value="FMN-dependent nitroreductase-like"/>
    <property type="match status" value="1"/>
</dbReference>
<proteinExistence type="inferred from homology"/>
<dbReference type="InterPro" id="IPR000415">
    <property type="entry name" value="Nitroreductase-like"/>
</dbReference>
<reference evidence="3 4" key="1">
    <citation type="submission" date="2016-02" db="EMBL/GenBank/DDBJ databases">
        <authorList>
            <consortium name="Pathogen Informatics"/>
        </authorList>
    </citation>
    <scope>NUCLEOTIDE SEQUENCE [LARGE SCALE GENOMIC DNA]</scope>
    <source>
        <strain evidence="3 4">LSS23</strain>
    </source>
</reference>
<dbReference type="Proteomes" id="UP000073434">
    <property type="component" value="Unassembled WGS sequence"/>
</dbReference>
<organism evidence="3 4">
    <name type="scientific">Streptococcus suis</name>
    <dbReference type="NCBI Taxonomy" id="1307"/>
    <lineage>
        <taxon>Bacteria</taxon>
        <taxon>Bacillati</taxon>
        <taxon>Bacillota</taxon>
        <taxon>Bacilli</taxon>
        <taxon>Lactobacillales</taxon>
        <taxon>Streptococcaceae</taxon>
        <taxon>Streptococcus</taxon>
    </lineage>
</organism>
<protein>
    <submittedName>
        <fullName evidence="3">NAD(P)H nitroreductase</fullName>
        <ecNumber evidence="3">1.-.-.-</ecNumber>
    </submittedName>
</protein>
<evidence type="ECO:0000313" key="3">
    <source>
        <dbReference type="EMBL" id="CYU29990.1"/>
    </source>
</evidence>
<dbReference type="CDD" id="cd02137">
    <property type="entry name" value="MhqN-like"/>
    <property type="match status" value="1"/>
</dbReference>
<accession>A0A0Z8CR64</accession>
<dbReference type="Gene3D" id="3.40.109.10">
    <property type="entry name" value="NADH Oxidase"/>
    <property type="match status" value="1"/>
</dbReference>
<dbReference type="Pfam" id="PF00881">
    <property type="entry name" value="Nitroreductase"/>
    <property type="match status" value="1"/>
</dbReference>
<evidence type="ECO:0000256" key="2">
    <source>
        <dbReference type="ARBA" id="ARBA00023002"/>
    </source>
</evidence>
<dbReference type="PANTHER" id="PTHR43673:SF10">
    <property type="entry name" value="NADH DEHYDROGENASE_NAD(P)H NITROREDUCTASE XCC3605-RELATED"/>
    <property type="match status" value="1"/>
</dbReference>
<evidence type="ECO:0000313" key="4">
    <source>
        <dbReference type="Proteomes" id="UP000073434"/>
    </source>
</evidence>
<dbReference type="InterPro" id="IPR029479">
    <property type="entry name" value="Nitroreductase"/>
</dbReference>
<sequence length="208" mass="23461">MVTNDFNEIMFGRKSIKVYDETVTIDHEEMLEMLNKAITAPSSVNLQPWRFVVVESAAAKAKLRPMVRFNTKQVDTASAVILIFADIKPQDRTEVIYDRAVAEGKMPQEVRDYQVPVIKSMYDALSPATMREVVKMDASLAAMQLMLVARSHGYDTNPMSGFDPEEMVATFDLDPDRYIPVLMVSIGKAKEPGFDSVRIEAEKITDFK</sequence>
<gene>
    <name evidence="3" type="primary">yodC</name>
    <name evidence="3" type="ORF">ERS132385_00469</name>
</gene>
<keyword evidence="2 3" id="KW-0560">Oxidoreductase</keyword>
<dbReference type="EMBL" id="FIFW01000003">
    <property type="protein sequence ID" value="CYU29990.1"/>
    <property type="molecule type" value="Genomic_DNA"/>
</dbReference>
<evidence type="ECO:0000256" key="1">
    <source>
        <dbReference type="ARBA" id="ARBA00007118"/>
    </source>
</evidence>
<dbReference type="GO" id="GO:0016491">
    <property type="term" value="F:oxidoreductase activity"/>
    <property type="evidence" value="ECO:0007669"/>
    <property type="project" value="UniProtKB-KW"/>
</dbReference>
<name>A0A0Z8CR64_STRSU</name>
<dbReference type="PANTHER" id="PTHR43673">
    <property type="entry name" value="NAD(P)H NITROREDUCTASE YDGI-RELATED"/>
    <property type="match status" value="1"/>
</dbReference>
<dbReference type="EC" id="1.-.-.-" evidence="3"/>
<comment type="similarity">
    <text evidence="1">Belongs to the nitroreductase family.</text>
</comment>
<dbReference type="AlphaFoldDB" id="A0A0Z8CR64"/>
<dbReference type="RefSeq" id="WP_044687963.1">
    <property type="nucleotide sequence ID" value="NZ_CEEW01000035.1"/>
</dbReference>